<comment type="subcellular location">
    <subcellularLocation>
        <location evidence="2">Membrane</location>
        <topology evidence="2">Single-pass membrane protein</topology>
    </subcellularLocation>
</comment>
<evidence type="ECO:0000256" key="2">
    <source>
        <dbReference type="ARBA" id="ARBA00004167"/>
    </source>
</evidence>
<evidence type="ECO:0000256" key="4">
    <source>
        <dbReference type="ARBA" id="ARBA00022617"/>
    </source>
</evidence>
<dbReference type="SUPFAM" id="SSF48264">
    <property type="entry name" value="Cytochrome P450"/>
    <property type="match status" value="1"/>
</dbReference>
<dbReference type="Gene3D" id="1.10.630.10">
    <property type="entry name" value="Cytochrome P450"/>
    <property type="match status" value="1"/>
</dbReference>
<protein>
    <recommendedName>
        <fullName evidence="15">Cytochrome P450</fullName>
    </recommendedName>
</protein>
<keyword evidence="8" id="KW-0560">Oxidoreductase</keyword>
<keyword evidence="10" id="KW-0503">Monooxygenase</keyword>
<keyword evidence="9" id="KW-0408">Iron</keyword>
<proteinExistence type="inferred from homology"/>
<evidence type="ECO:0000256" key="9">
    <source>
        <dbReference type="ARBA" id="ARBA00023004"/>
    </source>
</evidence>
<dbReference type="InterPro" id="IPR001128">
    <property type="entry name" value="Cyt_P450"/>
</dbReference>
<dbReference type="AlphaFoldDB" id="A0A2N9EH01"/>
<keyword evidence="12" id="KW-0175">Coiled coil</keyword>
<evidence type="ECO:0000256" key="8">
    <source>
        <dbReference type="ARBA" id="ARBA00023002"/>
    </source>
</evidence>
<evidence type="ECO:0000256" key="6">
    <source>
        <dbReference type="ARBA" id="ARBA00022723"/>
    </source>
</evidence>
<evidence type="ECO:0008006" key="15">
    <source>
        <dbReference type="Google" id="ProtNLM"/>
    </source>
</evidence>
<evidence type="ECO:0000256" key="13">
    <source>
        <dbReference type="SAM" id="MobiDB-lite"/>
    </source>
</evidence>
<dbReference type="GO" id="GO:0016020">
    <property type="term" value="C:membrane"/>
    <property type="evidence" value="ECO:0007669"/>
    <property type="project" value="UniProtKB-SubCell"/>
</dbReference>
<feature type="coiled-coil region" evidence="12">
    <location>
        <begin position="358"/>
        <end position="431"/>
    </location>
</feature>
<feature type="region of interest" description="Disordered" evidence="13">
    <location>
        <begin position="249"/>
        <end position="273"/>
    </location>
</feature>
<evidence type="ECO:0000256" key="3">
    <source>
        <dbReference type="ARBA" id="ARBA00010617"/>
    </source>
</evidence>
<comment type="cofactor">
    <cofactor evidence="1">
        <name>heme</name>
        <dbReference type="ChEBI" id="CHEBI:30413"/>
    </cofactor>
</comment>
<dbReference type="GO" id="GO:0004497">
    <property type="term" value="F:monooxygenase activity"/>
    <property type="evidence" value="ECO:0007669"/>
    <property type="project" value="UniProtKB-KW"/>
</dbReference>
<keyword evidence="11" id="KW-0472">Membrane</keyword>
<dbReference type="PANTHER" id="PTHR47944:SF10">
    <property type="entry name" value="CYTOCHROME P450 98A9"/>
    <property type="match status" value="1"/>
</dbReference>
<keyword evidence="7" id="KW-1133">Transmembrane helix</keyword>
<name>A0A2N9EH01_FAGSY</name>
<evidence type="ECO:0000256" key="12">
    <source>
        <dbReference type="SAM" id="Coils"/>
    </source>
</evidence>
<comment type="similarity">
    <text evidence="3">Belongs to the cytochrome P450 family.</text>
</comment>
<dbReference type="GO" id="GO:0016705">
    <property type="term" value="F:oxidoreductase activity, acting on paired donors, with incorporation or reduction of molecular oxygen"/>
    <property type="evidence" value="ECO:0007669"/>
    <property type="project" value="InterPro"/>
</dbReference>
<accession>A0A2N9EH01</accession>
<evidence type="ECO:0000256" key="10">
    <source>
        <dbReference type="ARBA" id="ARBA00023033"/>
    </source>
</evidence>
<evidence type="ECO:0000256" key="7">
    <source>
        <dbReference type="ARBA" id="ARBA00022989"/>
    </source>
</evidence>
<dbReference type="EMBL" id="OIVN01000088">
    <property type="protein sequence ID" value="SPC74025.1"/>
    <property type="molecule type" value="Genomic_DNA"/>
</dbReference>
<dbReference type="Pfam" id="PF00067">
    <property type="entry name" value="p450"/>
    <property type="match status" value="1"/>
</dbReference>
<evidence type="ECO:0000256" key="5">
    <source>
        <dbReference type="ARBA" id="ARBA00022692"/>
    </source>
</evidence>
<sequence length="435" mass="49382">MALPLILIISLIILFLAYNLYQRLRFKLPPGPRPWPIVGNLNHIKPVRCQCFAEWAQAYGPIISVWFGSTLNVIVSNSELAKEVLKENDQQLADRHRSRSSARFSKDGKDLIWADYGPHYVKVRKVCTVELFTPKRLEALRPIREDEVTAMVESIFKDCTNPAIWKGHGMMPIYYVLSLFCHTKLQVYQQLYERDDSDEEDIFGVYAKDLPINLKKDLVDASSSESVIFPYTLNLEILTLNFEEKSRESDDRFSRMASSSSQNKPETINLNDTPSVMPEVWRPYFLSPNGPVSVTDSVMLNGETATAVAAGLCTPEDAKVLAGRTDPQIINDSLALTIQCAATVTNMGRRLHVRNLEVKTLRSQVTILQRLLKESKKKVGEVKEENKRLKALVDSYADDLVVRSTEQSKTTNKLQKQYEKLLAEVKELTSRSIPK</sequence>
<dbReference type="GO" id="GO:0020037">
    <property type="term" value="F:heme binding"/>
    <property type="evidence" value="ECO:0007669"/>
    <property type="project" value="InterPro"/>
</dbReference>
<keyword evidence="5" id="KW-0812">Transmembrane</keyword>
<evidence type="ECO:0000256" key="1">
    <source>
        <dbReference type="ARBA" id="ARBA00001971"/>
    </source>
</evidence>
<gene>
    <name evidence="14" type="ORF">FSB_LOCUS1907</name>
</gene>
<organism evidence="14">
    <name type="scientific">Fagus sylvatica</name>
    <name type="common">Beechnut</name>
    <dbReference type="NCBI Taxonomy" id="28930"/>
    <lineage>
        <taxon>Eukaryota</taxon>
        <taxon>Viridiplantae</taxon>
        <taxon>Streptophyta</taxon>
        <taxon>Embryophyta</taxon>
        <taxon>Tracheophyta</taxon>
        <taxon>Spermatophyta</taxon>
        <taxon>Magnoliopsida</taxon>
        <taxon>eudicotyledons</taxon>
        <taxon>Gunneridae</taxon>
        <taxon>Pentapetalae</taxon>
        <taxon>rosids</taxon>
        <taxon>fabids</taxon>
        <taxon>Fagales</taxon>
        <taxon>Fagaceae</taxon>
        <taxon>Fagus</taxon>
    </lineage>
</organism>
<reference evidence="14" key="1">
    <citation type="submission" date="2018-02" db="EMBL/GenBank/DDBJ databases">
        <authorList>
            <person name="Cohen D.B."/>
            <person name="Kent A.D."/>
        </authorList>
    </citation>
    <scope>NUCLEOTIDE SEQUENCE</scope>
</reference>
<evidence type="ECO:0000313" key="14">
    <source>
        <dbReference type="EMBL" id="SPC74025.1"/>
    </source>
</evidence>
<keyword evidence="4" id="KW-0349">Heme</keyword>
<keyword evidence="6" id="KW-0479">Metal-binding</keyword>
<evidence type="ECO:0000256" key="11">
    <source>
        <dbReference type="ARBA" id="ARBA00023136"/>
    </source>
</evidence>
<dbReference type="PANTHER" id="PTHR47944">
    <property type="entry name" value="CYTOCHROME P450 98A9"/>
    <property type="match status" value="1"/>
</dbReference>
<dbReference type="GO" id="GO:0005506">
    <property type="term" value="F:iron ion binding"/>
    <property type="evidence" value="ECO:0007669"/>
    <property type="project" value="InterPro"/>
</dbReference>
<feature type="compositionally biased region" description="Polar residues" evidence="13">
    <location>
        <begin position="256"/>
        <end position="273"/>
    </location>
</feature>
<dbReference type="InterPro" id="IPR036396">
    <property type="entry name" value="Cyt_P450_sf"/>
</dbReference>